<name>A0A9Q0L750_ANAIG</name>
<keyword evidence="16" id="KW-1185">Reference proteome</keyword>
<evidence type="ECO:0000259" key="14">
    <source>
        <dbReference type="Pfam" id="PF23953"/>
    </source>
</evidence>
<dbReference type="Pfam" id="PF23953">
    <property type="entry name" value="TPR_COPA_B"/>
    <property type="match status" value="1"/>
</dbReference>
<dbReference type="InterPro" id="IPR056176">
    <property type="entry name" value="TPR_COPA_B"/>
</dbReference>
<dbReference type="SUPFAM" id="SSF48452">
    <property type="entry name" value="TPR-like"/>
    <property type="match status" value="1"/>
</dbReference>
<dbReference type="GO" id="GO:0000139">
    <property type="term" value="C:Golgi membrane"/>
    <property type="evidence" value="ECO:0007669"/>
    <property type="project" value="UniProtKB-SubCell"/>
</dbReference>
<dbReference type="InterPro" id="IPR010714">
    <property type="entry name" value="Coatomer_asu_C"/>
</dbReference>
<evidence type="ECO:0000259" key="12">
    <source>
        <dbReference type="Pfam" id="PF04053"/>
    </source>
</evidence>
<evidence type="ECO:0000256" key="3">
    <source>
        <dbReference type="ARBA" id="ARBA00022448"/>
    </source>
</evidence>
<dbReference type="InterPro" id="IPR011990">
    <property type="entry name" value="TPR-like_helical_dom_sf"/>
</dbReference>
<dbReference type="InterPro" id="IPR011048">
    <property type="entry name" value="Haem_d1_sf"/>
</dbReference>
<feature type="repeat" description="WD" evidence="11">
    <location>
        <begin position="47"/>
        <end position="88"/>
    </location>
</feature>
<dbReference type="GO" id="GO:0005198">
    <property type="term" value="F:structural molecule activity"/>
    <property type="evidence" value="ECO:0007669"/>
    <property type="project" value="InterPro"/>
</dbReference>
<dbReference type="GO" id="GO:0006890">
    <property type="term" value="P:retrograde vesicle-mediated transport, Golgi to endoplasmic reticulum"/>
    <property type="evidence" value="ECO:0007669"/>
    <property type="project" value="TreeGrafter"/>
</dbReference>
<dbReference type="InterPro" id="IPR006692">
    <property type="entry name" value="Beta-prop_COPA/B_2nd"/>
</dbReference>
<keyword evidence="4" id="KW-0963">Cytoplasm</keyword>
<dbReference type="Gene3D" id="2.130.10.10">
    <property type="entry name" value="YVTN repeat-like/Quinoprotein amine dehydrogenase"/>
    <property type="match status" value="1"/>
</dbReference>
<protein>
    <submittedName>
        <fullName evidence="15">Coatomer subunit alpha</fullName>
    </submittedName>
</protein>
<dbReference type="GO" id="GO:0006891">
    <property type="term" value="P:intra-Golgi vesicle-mediated transport"/>
    <property type="evidence" value="ECO:0007669"/>
    <property type="project" value="TreeGrafter"/>
</dbReference>
<evidence type="ECO:0000256" key="9">
    <source>
        <dbReference type="ARBA" id="ARBA00023034"/>
    </source>
</evidence>
<dbReference type="SUPFAM" id="SSF50978">
    <property type="entry name" value="WD40 repeat-like"/>
    <property type="match status" value="1"/>
</dbReference>
<dbReference type="Pfam" id="PF00400">
    <property type="entry name" value="WD40"/>
    <property type="match status" value="6"/>
</dbReference>
<keyword evidence="6" id="KW-0677">Repeat</keyword>
<dbReference type="InterPro" id="IPR001680">
    <property type="entry name" value="WD40_rpt"/>
</dbReference>
<dbReference type="InterPro" id="IPR050844">
    <property type="entry name" value="Coatomer_complex_subunit"/>
</dbReference>
<evidence type="ECO:0000256" key="6">
    <source>
        <dbReference type="ARBA" id="ARBA00022737"/>
    </source>
</evidence>
<dbReference type="OMA" id="KSFIWIN"/>
<organism evidence="15 16">
    <name type="scientific">Anaeramoeba ignava</name>
    <name type="common">Anaerobic marine amoeba</name>
    <dbReference type="NCBI Taxonomy" id="1746090"/>
    <lineage>
        <taxon>Eukaryota</taxon>
        <taxon>Metamonada</taxon>
        <taxon>Anaeramoebidae</taxon>
        <taxon>Anaeramoeba</taxon>
    </lineage>
</organism>
<dbReference type="Pfam" id="PF06957">
    <property type="entry name" value="COPI_C"/>
    <property type="match status" value="1"/>
</dbReference>
<dbReference type="InterPro" id="IPR020472">
    <property type="entry name" value="WD40_PAC1"/>
</dbReference>
<dbReference type="PANTHER" id="PTHR19876">
    <property type="entry name" value="COATOMER"/>
    <property type="match status" value="1"/>
</dbReference>
<accession>A0A9Q0L750</accession>
<dbReference type="CDD" id="cd00200">
    <property type="entry name" value="WD40"/>
    <property type="match status" value="1"/>
</dbReference>
<comment type="subcellular location">
    <subcellularLocation>
        <location evidence="2">Cytoplasm</location>
    </subcellularLocation>
    <subcellularLocation>
        <location evidence="1">Golgi apparatus membrane</location>
        <topology evidence="1">Peripheral membrane protein</topology>
        <orientation evidence="1">Cytoplasmic side</orientation>
    </subcellularLocation>
</comment>
<dbReference type="EMBL" id="JAPDFW010000130">
    <property type="protein sequence ID" value="KAJ5067293.1"/>
    <property type="molecule type" value="Genomic_DNA"/>
</dbReference>
<keyword evidence="9" id="KW-0333">Golgi apparatus</keyword>
<evidence type="ECO:0000256" key="2">
    <source>
        <dbReference type="ARBA" id="ARBA00004496"/>
    </source>
</evidence>
<dbReference type="Proteomes" id="UP001149090">
    <property type="component" value="Unassembled WGS sequence"/>
</dbReference>
<feature type="repeat" description="WD" evidence="11">
    <location>
        <begin position="212"/>
        <end position="246"/>
    </location>
</feature>
<dbReference type="OrthoDB" id="10261470at2759"/>
<keyword evidence="10" id="KW-0472">Membrane</keyword>
<evidence type="ECO:0000313" key="16">
    <source>
        <dbReference type="Proteomes" id="UP001149090"/>
    </source>
</evidence>
<dbReference type="PRINTS" id="PR00320">
    <property type="entry name" value="GPROTEINBRPT"/>
</dbReference>
<feature type="repeat" description="WD" evidence="11">
    <location>
        <begin position="5"/>
        <end position="37"/>
    </location>
</feature>
<dbReference type="SMART" id="SM00320">
    <property type="entry name" value="WD40"/>
    <property type="match status" value="8"/>
</dbReference>
<evidence type="ECO:0000256" key="1">
    <source>
        <dbReference type="ARBA" id="ARBA00004255"/>
    </source>
</evidence>
<reference evidence="15" key="1">
    <citation type="submission" date="2022-10" db="EMBL/GenBank/DDBJ databases">
        <title>Novel sulphate-reducing endosymbionts in the free-living metamonad Anaeramoeba.</title>
        <authorList>
            <person name="Jerlstrom-Hultqvist J."/>
            <person name="Cepicka I."/>
            <person name="Gallot-Lavallee L."/>
            <person name="Salas-Leiva D."/>
            <person name="Curtis B.A."/>
            <person name="Zahonova K."/>
            <person name="Pipaliya S."/>
            <person name="Dacks J."/>
            <person name="Roger A.J."/>
        </authorList>
    </citation>
    <scope>NUCLEOTIDE SEQUENCE</scope>
    <source>
        <strain evidence="15">BMAN</strain>
    </source>
</reference>
<gene>
    <name evidence="15" type="ORF">M0811_13071</name>
</gene>
<feature type="domain" description="Coatomer alpha subunit C-terminal" evidence="13">
    <location>
        <begin position="845"/>
        <end position="1183"/>
    </location>
</feature>
<feature type="domain" description="COPA/B TPR" evidence="14">
    <location>
        <begin position="623"/>
        <end position="786"/>
    </location>
</feature>
<dbReference type="AlphaFoldDB" id="A0A9Q0L750"/>
<dbReference type="PANTHER" id="PTHR19876:SF1">
    <property type="entry name" value="COATOMER SUBUNIT ALPHA"/>
    <property type="match status" value="1"/>
</dbReference>
<dbReference type="PROSITE" id="PS00678">
    <property type="entry name" value="WD_REPEATS_1"/>
    <property type="match status" value="2"/>
</dbReference>
<evidence type="ECO:0000256" key="7">
    <source>
        <dbReference type="ARBA" id="ARBA00022892"/>
    </source>
</evidence>
<evidence type="ECO:0000256" key="10">
    <source>
        <dbReference type="ARBA" id="ARBA00023136"/>
    </source>
</evidence>
<evidence type="ECO:0000313" key="15">
    <source>
        <dbReference type="EMBL" id="KAJ5067293.1"/>
    </source>
</evidence>
<keyword evidence="5 11" id="KW-0853">WD repeat</keyword>
<dbReference type="InterPro" id="IPR019775">
    <property type="entry name" value="WD40_repeat_CS"/>
</dbReference>
<dbReference type="InterPro" id="IPR036322">
    <property type="entry name" value="WD40_repeat_dom_sf"/>
</dbReference>
<feature type="repeat" description="WD" evidence="11">
    <location>
        <begin position="256"/>
        <end position="297"/>
    </location>
</feature>
<dbReference type="PROSITE" id="PS50294">
    <property type="entry name" value="WD_REPEATS_REGION"/>
    <property type="match status" value="5"/>
</dbReference>
<keyword evidence="7" id="KW-0931">ER-Golgi transport</keyword>
<dbReference type="GO" id="GO:0006888">
    <property type="term" value="P:endoplasmic reticulum to Golgi vesicle-mediated transport"/>
    <property type="evidence" value="ECO:0007669"/>
    <property type="project" value="TreeGrafter"/>
</dbReference>
<dbReference type="Gene3D" id="1.25.40.470">
    <property type="match status" value="1"/>
</dbReference>
<keyword evidence="3" id="KW-0813">Transport</keyword>
<dbReference type="SUPFAM" id="SSF51004">
    <property type="entry name" value="C-terminal (heme d1) domain of cytochrome cd1-nitrite reductase"/>
    <property type="match status" value="1"/>
</dbReference>
<keyword evidence="8" id="KW-0653">Protein transport</keyword>
<evidence type="ECO:0000256" key="5">
    <source>
        <dbReference type="ARBA" id="ARBA00022574"/>
    </source>
</evidence>
<evidence type="ECO:0000256" key="4">
    <source>
        <dbReference type="ARBA" id="ARBA00022490"/>
    </source>
</evidence>
<comment type="caution">
    <text evidence="15">The sequence shown here is derived from an EMBL/GenBank/DDBJ whole genome shotgun (WGS) entry which is preliminary data.</text>
</comment>
<dbReference type="FunFam" id="1.25.40.470:FF:000002">
    <property type="entry name" value="Coatomer subunit alpha"/>
    <property type="match status" value="1"/>
</dbReference>
<dbReference type="InterPro" id="IPR015943">
    <property type="entry name" value="WD40/YVTN_repeat-like_dom_sf"/>
</dbReference>
<evidence type="ECO:0000256" key="8">
    <source>
        <dbReference type="ARBA" id="ARBA00022927"/>
    </source>
</evidence>
<dbReference type="GO" id="GO:0006886">
    <property type="term" value="P:intracellular protein transport"/>
    <property type="evidence" value="ECO:0007669"/>
    <property type="project" value="InterPro"/>
</dbReference>
<proteinExistence type="predicted"/>
<feature type="repeat" description="WD" evidence="11">
    <location>
        <begin position="131"/>
        <end position="164"/>
    </location>
</feature>
<sequence>MKIKFKTKSKTVKTLSFHPTRSWILCGLSNGKIEIWDYIHKYKYEEFQATKGSVRGVNFHKTLPLFVTGGDDKLVKIWNYQNKKLQFSLKGHTDIIRSVHFHSEQPWVVSSSDDMSVRIWNFQNRSCIAILVRHNNIVTHVEFHPRMNTLLSASLDGTIIIWDITGLKQKFSRNNDISVDDPDNFSMEMTPSLMGLPTDMFGPSDVEPKFILEDHEMGVNWASFHPSFPLVVSCSDDNKIKLWRLSEYKAWVAATFSGHNACVSSVVFHPKEDLILSNSEDFSLRVWNIENKNSSVVFNTKNNKHWCLDAHPTQNIFATGNDRGLVVFKLKSQKSPFCFSSENLFFYRDARILRFNFKTDIEQRMVRISKKLDISNIHSLQYNPSSEMLLIQSKQKFLLFSCLQKKLSNLQIGRSSVWVSRNKFISIHNDNIFLRNVDTQETLAISITDILVNSGNKNIQDCDPSSCALFPADTGSFLLATPSQILRYDLQTKCTTGLIDAKNIRQVFWSKDNLYFALVSKNSIFIYNKKFQKKAIIIETFRIKSMIWTSSHVILYSTYDHLKYGLLNGDTAIIQTITKPVYLCFFSNSKIYYLDHNSEINFVKINETDFELKASALEKNKQKILEIVKNSKFPGKAIVMFLQQHHLSEIALHLTEIPQLRFTFAIDSGDLFMAEKFAEIINQKELWKILSKNAIEQGNIEIAERSYFRQGDGRKFLFLSAITGQMQKTQNESNSSQLFKETSLQFQVSLMTGNIEQRIQLLISSNQLIYAYLTAKTYGIEEKAKEIEELFRLKNKKIPNFFPTQKFLLKPPFVISSPKNWPLLSFESMIEKDIEIENENYNDIEIDENIFNIDENDNENIIENIIDIDENEKLIYIPPLHKEYPNENLIMNTETPGELATLGLFNESMKILNTQFGVINFSPMKKYFLSSFLGANNTLQGFPNINPIIIPQFESNILNGNHFSKQVINKQSLENLLNQALSLTTQGKFSQSLKIFQEILHQIPLVVVDEISDIKKIKKIIKMCREYIIAFKLEIEKKEKSQIDPTRSLEMICYFTHCKIQPEHLVLALRSAMFLCAKMQNYLDALVFAKRLLEFNTDIQFIQKVKKIISLCEKNKSNKYKLDYNTNNSFVICCYSLRPIYNSNSSRKCPFCGSNYFPQFDRQICSVCDLCQIGFSGANGFNILRKKKKWD</sequence>
<dbReference type="PROSITE" id="PS50082">
    <property type="entry name" value="WD_REPEATS_2"/>
    <property type="match status" value="6"/>
</dbReference>
<dbReference type="GO" id="GO:0030126">
    <property type="term" value="C:COPI vesicle coat"/>
    <property type="evidence" value="ECO:0007669"/>
    <property type="project" value="InterPro"/>
</dbReference>
<feature type="repeat" description="WD" evidence="11">
    <location>
        <begin position="89"/>
        <end position="130"/>
    </location>
</feature>
<feature type="domain" description="COPA/B second beta-propeller" evidence="12">
    <location>
        <begin position="354"/>
        <end position="595"/>
    </location>
</feature>
<dbReference type="Pfam" id="PF04053">
    <property type="entry name" value="B-prop_COPA_B_2nd"/>
    <property type="match status" value="1"/>
</dbReference>
<evidence type="ECO:0000256" key="11">
    <source>
        <dbReference type="PROSITE-ProRule" id="PRU00221"/>
    </source>
</evidence>
<evidence type="ECO:0000259" key="13">
    <source>
        <dbReference type="Pfam" id="PF06957"/>
    </source>
</evidence>